<dbReference type="EMBL" id="DNWC01000152">
    <property type="protein sequence ID" value="HBJ09651.1"/>
    <property type="molecule type" value="Genomic_DNA"/>
</dbReference>
<organism evidence="3 4">
    <name type="scientific">Coprobacter fastidiosus</name>
    <dbReference type="NCBI Taxonomy" id="1099853"/>
    <lineage>
        <taxon>Bacteria</taxon>
        <taxon>Pseudomonadati</taxon>
        <taxon>Bacteroidota</taxon>
        <taxon>Bacteroidia</taxon>
        <taxon>Bacteroidales</taxon>
        <taxon>Barnesiellaceae</taxon>
        <taxon>Coprobacter</taxon>
    </lineage>
</organism>
<evidence type="ECO:0000313" key="4">
    <source>
        <dbReference type="Proteomes" id="UP000262954"/>
    </source>
</evidence>
<feature type="chain" id="PRO_5016750185" description="DUF6250 domain-containing protein" evidence="1">
    <location>
        <begin position="27"/>
        <end position="243"/>
    </location>
</feature>
<protein>
    <recommendedName>
        <fullName evidence="2">DUF6250 domain-containing protein</fullName>
    </recommendedName>
</protein>
<dbReference type="AlphaFoldDB" id="A0A354M562"/>
<evidence type="ECO:0000259" key="2">
    <source>
        <dbReference type="Pfam" id="PF19763"/>
    </source>
</evidence>
<evidence type="ECO:0000313" key="3">
    <source>
        <dbReference type="EMBL" id="HBJ09651.1"/>
    </source>
</evidence>
<feature type="domain" description="DUF6250" evidence="2">
    <location>
        <begin position="66"/>
        <end position="238"/>
    </location>
</feature>
<name>A0A354M562_9BACT</name>
<dbReference type="Proteomes" id="UP000262954">
    <property type="component" value="Unassembled WGS sequence"/>
</dbReference>
<gene>
    <name evidence="3" type="ORF">DDY73_11685</name>
</gene>
<dbReference type="Pfam" id="PF19763">
    <property type="entry name" value="DUF6250"/>
    <property type="match status" value="1"/>
</dbReference>
<keyword evidence="1" id="KW-0732">Signal</keyword>
<accession>A0A354M562</accession>
<evidence type="ECO:0000256" key="1">
    <source>
        <dbReference type="SAM" id="SignalP"/>
    </source>
</evidence>
<dbReference type="Gene3D" id="2.60.120.200">
    <property type="match status" value="1"/>
</dbReference>
<comment type="caution">
    <text evidence="3">The sequence shown here is derived from an EMBL/GenBank/DDBJ whole genome shotgun (WGS) entry which is preliminary data.</text>
</comment>
<proteinExistence type="predicted"/>
<reference evidence="3 4" key="1">
    <citation type="journal article" date="2018" name="Nat. Biotechnol.">
        <title>A standardized bacterial taxonomy based on genome phylogeny substantially revises the tree of life.</title>
        <authorList>
            <person name="Parks D.H."/>
            <person name="Chuvochina M."/>
            <person name="Waite D.W."/>
            <person name="Rinke C."/>
            <person name="Skarshewski A."/>
            <person name="Chaumeil P.A."/>
            <person name="Hugenholtz P."/>
        </authorList>
    </citation>
    <scope>NUCLEOTIDE SEQUENCE [LARGE SCALE GENOMIC DNA]</scope>
    <source>
        <strain evidence="3">UBA11482</strain>
    </source>
</reference>
<sequence>MKHRLFTSLSLLLLYLLILPACQPKKQNTDNNGNRENHERFPLSEWVIEDESDSASFTFLHDTLEIVSPKGLTMWYNRELSGNYKISYSISLRMDGRESDRLADMNCFWAASDPLHPDSLFFRSEERHGIFKNYNSLNLYYVGYGGNDNTTTRFRKYHGKFYGTEDDNRVKPLLQEYTDEKHLLKPNNWYNVVITVQDGVSQFSVNGEELFRLEDKEPYEKGYFGIRLLENRAQITAFSVEKL</sequence>
<feature type="signal peptide" evidence="1">
    <location>
        <begin position="1"/>
        <end position="26"/>
    </location>
</feature>
<dbReference type="GeneID" id="92929559"/>
<dbReference type="InterPro" id="IPR046217">
    <property type="entry name" value="DUF6250"/>
</dbReference>
<dbReference type="RefSeq" id="WP_022602358.1">
    <property type="nucleotide sequence ID" value="NZ_AP028032.1"/>
</dbReference>